<dbReference type="Proteomes" id="UP000193144">
    <property type="component" value="Unassembled WGS sequence"/>
</dbReference>
<comment type="caution">
    <text evidence="2">The sequence shown here is derived from an EMBL/GenBank/DDBJ whole genome shotgun (WGS) entry which is preliminary data.</text>
</comment>
<proteinExistence type="predicted"/>
<evidence type="ECO:0000313" key="2">
    <source>
        <dbReference type="EMBL" id="ORY03495.1"/>
    </source>
</evidence>
<feature type="region of interest" description="Disordered" evidence="1">
    <location>
        <begin position="163"/>
        <end position="191"/>
    </location>
</feature>
<reference evidence="2 3" key="1">
    <citation type="submission" date="2016-07" db="EMBL/GenBank/DDBJ databases">
        <title>Pervasive Adenine N6-methylation of Active Genes in Fungi.</title>
        <authorList>
            <consortium name="DOE Joint Genome Institute"/>
            <person name="Mondo S.J."/>
            <person name="Dannebaum R.O."/>
            <person name="Kuo R.C."/>
            <person name="Labutti K."/>
            <person name="Haridas S."/>
            <person name="Kuo A."/>
            <person name="Salamov A."/>
            <person name="Ahrendt S.R."/>
            <person name="Lipzen A."/>
            <person name="Sullivan W."/>
            <person name="Andreopoulos W.B."/>
            <person name="Clum A."/>
            <person name="Lindquist E."/>
            <person name="Daum C."/>
            <person name="Ramamoorthy G.K."/>
            <person name="Gryganskyi A."/>
            <person name="Culley D."/>
            <person name="Magnuson J.K."/>
            <person name="James T.Y."/>
            <person name="O'Malley M.A."/>
            <person name="Stajich J.E."/>
            <person name="Spatafora J.W."/>
            <person name="Visel A."/>
            <person name="Grigoriev I.V."/>
        </authorList>
    </citation>
    <scope>NUCLEOTIDE SEQUENCE [LARGE SCALE GENOMIC DNA]</scope>
    <source>
        <strain evidence="2 3">CBS 115471</strain>
    </source>
</reference>
<dbReference type="AlphaFoldDB" id="A0A1Y1Z102"/>
<sequence>MSSNQAITFSPKEMQNLALAWQCMETEPKIDYEKFGRLAGYTKGSASVTIGNLKRKLRTHTGALNGSPITTPSTPKTPKTPKSSSKRAAPGTSADATPSKKSRNTSAKGKNAHLGADIMNEDDEEEFKNVKVKSEEVAALGEDAQSFWDQSATFGQSAHHQMAGAAAGYGGGDIEHDDANGAGGDQFQYEG</sequence>
<organism evidence="2 3">
    <name type="scientific">Clohesyomyces aquaticus</name>
    <dbReference type="NCBI Taxonomy" id="1231657"/>
    <lineage>
        <taxon>Eukaryota</taxon>
        <taxon>Fungi</taxon>
        <taxon>Dikarya</taxon>
        <taxon>Ascomycota</taxon>
        <taxon>Pezizomycotina</taxon>
        <taxon>Dothideomycetes</taxon>
        <taxon>Pleosporomycetidae</taxon>
        <taxon>Pleosporales</taxon>
        <taxon>Lindgomycetaceae</taxon>
        <taxon>Clohesyomyces</taxon>
    </lineage>
</organism>
<dbReference type="OrthoDB" id="5403747at2759"/>
<feature type="compositionally biased region" description="Low complexity" evidence="1">
    <location>
        <begin position="67"/>
        <end position="83"/>
    </location>
</feature>
<dbReference type="EMBL" id="MCFA01000146">
    <property type="protein sequence ID" value="ORY03495.1"/>
    <property type="molecule type" value="Genomic_DNA"/>
</dbReference>
<dbReference type="STRING" id="1231657.A0A1Y1Z102"/>
<feature type="region of interest" description="Disordered" evidence="1">
    <location>
        <begin position="49"/>
        <end position="129"/>
    </location>
</feature>
<accession>A0A1Y1Z102</accession>
<keyword evidence="3" id="KW-1185">Reference proteome</keyword>
<protein>
    <submittedName>
        <fullName evidence="2">Uncharacterized protein</fullName>
    </submittedName>
</protein>
<evidence type="ECO:0000256" key="1">
    <source>
        <dbReference type="SAM" id="MobiDB-lite"/>
    </source>
</evidence>
<evidence type="ECO:0000313" key="3">
    <source>
        <dbReference type="Proteomes" id="UP000193144"/>
    </source>
</evidence>
<gene>
    <name evidence="2" type="ORF">BCR34DRAFT_591575</name>
</gene>
<name>A0A1Y1Z102_9PLEO</name>